<proteinExistence type="predicted"/>
<dbReference type="PANTHER" id="PTHR43245">
    <property type="entry name" value="BIFUNCTIONAL POLYMYXIN RESISTANCE PROTEIN ARNA"/>
    <property type="match status" value="1"/>
</dbReference>
<protein>
    <submittedName>
        <fullName evidence="2">NAD-dependent epimerase/dehydratase family protein</fullName>
    </submittedName>
</protein>
<evidence type="ECO:0000313" key="3">
    <source>
        <dbReference type="Proteomes" id="UP000707352"/>
    </source>
</evidence>
<name>A0ABX0V9I6_9HYPH</name>
<keyword evidence="3" id="KW-1185">Reference proteome</keyword>
<comment type="caution">
    <text evidence="2">The sequence shown here is derived from an EMBL/GenBank/DDBJ whole genome shotgun (WGS) entry which is preliminary data.</text>
</comment>
<dbReference type="Gene3D" id="3.40.50.720">
    <property type="entry name" value="NAD(P)-binding Rossmann-like Domain"/>
    <property type="match status" value="1"/>
</dbReference>
<dbReference type="InterPro" id="IPR001509">
    <property type="entry name" value="Epimerase_deHydtase"/>
</dbReference>
<dbReference type="Proteomes" id="UP000707352">
    <property type="component" value="Unassembled WGS sequence"/>
</dbReference>
<dbReference type="EMBL" id="JAATJS010000001">
    <property type="protein sequence ID" value="NIX75695.1"/>
    <property type="molecule type" value="Genomic_DNA"/>
</dbReference>
<organism evidence="2 3">
    <name type="scientific">Microvirga terricola</name>
    <dbReference type="NCBI Taxonomy" id="2719797"/>
    <lineage>
        <taxon>Bacteria</taxon>
        <taxon>Pseudomonadati</taxon>
        <taxon>Pseudomonadota</taxon>
        <taxon>Alphaproteobacteria</taxon>
        <taxon>Hyphomicrobiales</taxon>
        <taxon>Methylobacteriaceae</taxon>
        <taxon>Microvirga</taxon>
    </lineage>
</organism>
<evidence type="ECO:0000259" key="1">
    <source>
        <dbReference type="Pfam" id="PF01370"/>
    </source>
</evidence>
<sequence>MPSEHVLKDKRVLVTGGAGFVGSHIVDLLVECGCREINVVDNMVRGRPENLTHAMAKGPVRLIIGDIRDRSLIAGLVEDTDTVFHQAALRITHCAAEPRAAMEVMVDATFDLLEQCVRSKVRKIVMASSASVYGLAEEFPTTEHQNPYANRTLYGAAKAFGEGLLRSFNDMYGLDYVALRYFNVFGPRMDIHGRYTEVMIRWMERLGADRAPIIFGDGQQTMDLVHVRDVARANILAAISPVTDVALNVGSGHETSLLELAHLLARAMNRSHLSPIHEPERAVNPVPRRLCDPTLARELIGFEATLPVEEGMRELVNWWRSESASSMERGAA</sequence>
<evidence type="ECO:0000313" key="2">
    <source>
        <dbReference type="EMBL" id="NIX75695.1"/>
    </source>
</evidence>
<dbReference type="PANTHER" id="PTHR43245:SF13">
    <property type="entry name" value="UDP-D-APIOSE_UDP-D-XYLOSE SYNTHASE 2"/>
    <property type="match status" value="1"/>
</dbReference>
<dbReference type="InterPro" id="IPR050177">
    <property type="entry name" value="Lipid_A_modif_metabolic_enz"/>
</dbReference>
<dbReference type="SUPFAM" id="SSF51735">
    <property type="entry name" value="NAD(P)-binding Rossmann-fold domains"/>
    <property type="match status" value="1"/>
</dbReference>
<accession>A0ABX0V9I6</accession>
<dbReference type="Gene3D" id="3.90.25.10">
    <property type="entry name" value="UDP-galactose 4-epimerase, domain 1"/>
    <property type="match status" value="1"/>
</dbReference>
<dbReference type="Pfam" id="PF01370">
    <property type="entry name" value="Epimerase"/>
    <property type="match status" value="1"/>
</dbReference>
<reference evidence="2 3" key="1">
    <citation type="submission" date="2020-03" db="EMBL/GenBank/DDBJ databases">
        <title>The genome sequence of Microvirga sp. c23x22.</title>
        <authorList>
            <person name="Zhang X."/>
        </authorList>
    </citation>
    <scope>NUCLEOTIDE SEQUENCE [LARGE SCALE GENOMIC DNA]</scope>
    <source>
        <strain evidence="3">c23x22</strain>
    </source>
</reference>
<dbReference type="InterPro" id="IPR036291">
    <property type="entry name" value="NAD(P)-bd_dom_sf"/>
</dbReference>
<gene>
    <name evidence="2" type="ORF">HB375_03585</name>
</gene>
<feature type="domain" description="NAD-dependent epimerase/dehydratase" evidence="1">
    <location>
        <begin position="12"/>
        <end position="249"/>
    </location>
</feature>